<proteinExistence type="predicted"/>
<dbReference type="Proteomes" id="UP001302745">
    <property type="component" value="Unassembled WGS sequence"/>
</dbReference>
<keyword evidence="2" id="KW-1185">Reference proteome</keyword>
<evidence type="ECO:0000313" key="1">
    <source>
        <dbReference type="EMBL" id="KAK4158435.1"/>
    </source>
</evidence>
<sequence length="128" mass="14106">MDPLDIAAHTAALRASCDEVIGSASRILTKRQDLQHVGPVLNAIQLAWTPHGSALMVHRAAGFGMWPNVQKNLESARTSFQALGLRSSSLAVYRERLRAHHMAFRVGATMMKMYLLSLTPVTACVYFK</sequence>
<reference evidence="1" key="1">
    <citation type="journal article" date="2023" name="Mol. Phylogenet. Evol.">
        <title>Genome-scale phylogeny and comparative genomics of the fungal order Sordariales.</title>
        <authorList>
            <person name="Hensen N."/>
            <person name="Bonometti L."/>
            <person name="Westerberg I."/>
            <person name="Brannstrom I.O."/>
            <person name="Guillou S."/>
            <person name="Cros-Aarteil S."/>
            <person name="Calhoun S."/>
            <person name="Haridas S."/>
            <person name="Kuo A."/>
            <person name="Mondo S."/>
            <person name="Pangilinan J."/>
            <person name="Riley R."/>
            <person name="LaButti K."/>
            <person name="Andreopoulos B."/>
            <person name="Lipzen A."/>
            <person name="Chen C."/>
            <person name="Yan M."/>
            <person name="Daum C."/>
            <person name="Ng V."/>
            <person name="Clum A."/>
            <person name="Steindorff A."/>
            <person name="Ohm R.A."/>
            <person name="Martin F."/>
            <person name="Silar P."/>
            <person name="Natvig D.O."/>
            <person name="Lalanne C."/>
            <person name="Gautier V."/>
            <person name="Ament-Velasquez S.L."/>
            <person name="Kruys A."/>
            <person name="Hutchinson M.I."/>
            <person name="Powell A.J."/>
            <person name="Barry K."/>
            <person name="Miller A.N."/>
            <person name="Grigoriev I.V."/>
            <person name="Debuchy R."/>
            <person name="Gladieux P."/>
            <person name="Hiltunen Thoren M."/>
            <person name="Johannesson H."/>
        </authorList>
    </citation>
    <scope>NUCLEOTIDE SEQUENCE</scope>
    <source>
        <strain evidence="1">CBS 538.74</strain>
    </source>
</reference>
<dbReference type="EMBL" id="MU856839">
    <property type="protein sequence ID" value="KAK4158435.1"/>
    <property type="molecule type" value="Genomic_DNA"/>
</dbReference>
<accession>A0AAN7A050</accession>
<organism evidence="1 2">
    <name type="scientific">Chaetomidium leptoderma</name>
    <dbReference type="NCBI Taxonomy" id="669021"/>
    <lineage>
        <taxon>Eukaryota</taxon>
        <taxon>Fungi</taxon>
        <taxon>Dikarya</taxon>
        <taxon>Ascomycota</taxon>
        <taxon>Pezizomycotina</taxon>
        <taxon>Sordariomycetes</taxon>
        <taxon>Sordariomycetidae</taxon>
        <taxon>Sordariales</taxon>
        <taxon>Chaetomiaceae</taxon>
        <taxon>Chaetomidium</taxon>
    </lineage>
</organism>
<name>A0AAN7A050_9PEZI</name>
<reference evidence="1" key="2">
    <citation type="submission" date="2023-05" db="EMBL/GenBank/DDBJ databases">
        <authorList>
            <consortium name="Lawrence Berkeley National Laboratory"/>
            <person name="Steindorff A."/>
            <person name="Hensen N."/>
            <person name="Bonometti L."/>
            <person name="Westerberg I."/>
            <person name="Brannstrom I.O."/>
            <person name="Guillou S."/>
            <person name="Cros-Aarteil S."/>
            <person name="Calhoun S."/>
            <person name="Haridas S."/>
            <person name="Kuo A."/>
            <person name="Mondo S."/>
            <person name="Pangilinan J."/>
            <person name="Riley R."/>
            <person name="Labutti K."/>
            <person name="Andreopoulos B."/>
            <person name="Lipzen A."/>
            <person name="Chen C."/>
            <person name="Yanf M."/>
            <person name="Daum C."/>
            <person name="Ng V."/>
            <person name="Clum A."/>
            <person name="Ohm R."/>
            <person name="Martin F."/>
            <person name="Silar P."/>
            <person name="Natvig D."/>
            <person name="Lalanne C."/>
            <person name="Gautier V."/>
            <person name="Ament-Velasquez S.L."/>
            <person name="Kruys A."/>
            <person name="Hutchinson M.I."/>
            <person name="Powell A.J."/>
            <person name="Barry K."/>
            <person name="Miller A.N."/>
            <person name="Grigoriev I.V."/>
            <person name="Debuchy R."/>
            <person name="Gladieux P."/>
            <person name="Thoren M.H."/>
            <person name="Johannesson H."/>
        </authorList>
    </citation>
    <scope>NUCLEOTIDE SEQUENCE</scope>
    <source>
        <strain evidence="1">CBS 538.74</strain>
    </source>
</reference>
<comment type="caution">
    <text evidence="1">The sequence shown here is derived from an EMBL/GenBank/DDBJ whole genome shotgun (WGS) entry which is preliminary data.</text>
</comment>
<protein>
    <submittedName>
        <fullName evidence="1">Uncharacterized protein</fullName>
    </submittedName>
</protein>
<gene>
    <name evidence="1" type="ORF">C8A00DRAFT_39406</name>
</gene>
<evidence type="ECO:0000313" key="2">
    <source>
        <dbReference type="Proteomes" id="UP001302745"/>
    </source>
</evidence>
<dbReference type="AlphaFoldDB" id="A0AAN7A050"/>